<comment type="caution">
    <text evidence="2">The sequence shown here is derived from an EMBL/GenBank/DDBJ whole genome shotgun (WGS) entry which is preliminary data.</text>
</comment>
<feature type="domain" description="S-layer protein C-terminal" evidence="1">
    <location>
        <begin position="35"/>
        <end position="79"/>
    </location>
</feature>
<accession>A0A9D1ZKB7</accession>
<dbReference type="EMBL" id="DXCM01000021">
    <property type="protein sequence ID" value="HIY91746.1"/>
    <property type="molecule type" value="Genomic_DNA"/>
</dbReference>
<dbReference type="Pfam" id="PF03217">
    <property type="entry name" value="SlpA"/>
    <property type="match status" value="1"/>
</dbReference>
<evidence type="ECO:0000259" key="1">
    <source>
        <dbReference type="Pfam" id="PF03217"/>
    </source>
</evidence>
<evidence type="ECO:0000313" key="3">
    <source>
        <dbReference type="Proteomes" id="UP000824013"/>
    </source>
</evidence>
<reference evidence="2" key="2">
    <citation type="submission" date="2021-04" db="EMBL/GenBank/DDBJ databases">
        <authorList>
            <person name="Gilroy R."/>
        </authorList>
    </citation>
    <scope>NUCLEOTIDE SEQUENCE</scope>
    <source>
        <strain evidence="2">3204</strain>
    </source>
</reference>
<dbReference type="AlphaFoldDB" id="A0A9D1ZKB7"/>
<reference evidence="2" key="1">
    <citation type="journal article" date="2021" name="PeerJ">
        <title>Extensive microbial diversity within the chicken gut microbiome revealed by metagenomics and culture.</title>
        <authorList>
            <person name="Gilroy R."/>
            <person name="Ravi A."/>
            <person name="Getino M."/>
            <person name="Pursley I."/>
            <person name="Horton D.L."/>
            <person name="Alikhan N.F."/>
            <person name="Baker D."/>
            <person name="Gharbi K."/>
            <person name="Hall N."/>
            <person name="Watson M."/>
            <person name="Adriaenssens E.M."/>
            <person name="Foster-Nyarko E."/>
            <person name="Jarju S."/>
            <person name="Secka A."/>
            <person name="Antonio M."/>
            <person name="Oren A."/>
            <person name="Chaudhuri R.R."/>
            <person name="La Ragione R."/>
            <person name="Hildebrand F."/>
            <person name="Pallen M.J."/>
        </authorList>
    </citation>
    <scope>NUCLEOTIDE SEQUENCE</scope>
    <source>
        <strain evidence="2">3204</strain>
    </source>
</reference>
<name>A0A9D1ZKB7_9LACO</name>
<dbReference type="InterPro" id="IPR024968">
    <property type="entry name" value="SlpA_C_lactobacillus"/>
</dbReference>
<protein>
    <submittedName>
        <fullName evidence="2">SLAP domain-containing protein</fullName>
    </submittedName>
</protein>
<organism evidence="2 3">
    <name type="scientific">Candidatus Companilactobacillus pullicola</name>
    <dbReference type="NCBI Taxonomy" id="2838523"/>
    <lineage>
        <taxon>Bacteria</taxon>
        <taxon>Bacillati</taxon>
        <taxon>Bacillota</taxon>
        <taxon>Bacilli</taxon>
        <taxon>Lactobacillales</taxon>
        <taxon>Lactobacillaceae</taxon>
        <taxon>Companilactobacillus</taxon>
    </lineage>
</organism>
<gene>
    <name evidence="2" type="ORF">H9820_02225</name>
</gene>
<proteinExistence type="predicted"/>
<dbReference type="Proteomes" id="UP000824013">
    <property type="component" value="Unassembled WGS sequence"/>
</dbReference>
<evidence type="ECO:0000313" key="2">
    <source>
        <dbReference type="EMBL" id="HIY91746.1"/>
    </source>
</evidence>
<sequence length="87" mass="9771">MFRDDGEVYYRVGKNMWIDNRAGSEKSHLGVVTTKNQAALFTKDGSKISNRVLGANTAWLTDQTATINGQTMYRVATNEWLASRDVK</sequence>